<keyword evidence="1" id="KW-0805">Transcription regulation</keyword>
<dbReference type="Proteomes" id="UP000325105">
    <property type="component" value="Unassembled WGS sequence"/>
</dbReference>
<dbReference type="PRINTS" id="PR00032">
    <property type="entry name" value="HTHARAC"/>
</dbReference>
<dbReference type="OrthoDB" id="2585681at2"/>
<dbReference type="SUPFAM" id="SSF46689">
    <property type="entry name" value="Homeodomain-like"/>
    <property type="match status" value="1"/>
</dbReference>
<dbReference type="PANTHER" id="PTHR43280:SF32">
    <property type="entry name" value="TRANSCRIPTIONAL REGULATORY PROTEIN"/>
    <property type="match status" value="1"/>
</dbReference>
<dbReference type="InterPro" id="IPR018060">
    <property type="entry name" value="HTH_AraC"/>
</dbReference>
<dbReference type="SMART" id="SM00342">
    <property type="entry name" value="HTH_ARAC"/>
    <property type="match status" value="1"/>
</dbReference>
<sequence length="292" mass="33408">MYPVMEKQVNAEEFVERFMSGSLEHLVPTRSPVKIFRLSDIAPYLKIPIPPIFLGYNLVVHITEGYFKHQIGPQTYLVQAPAILISNYGNISAIKSVDKSAQGYCILIKDNAMTSLFREQEILHIFTISPLLNLSSEDSQDLYQLLRLLYGELHAVTPYWELSESLLKSALLKVIKLSASTKIVNRKQEIAMLFKQLVHKNFLKEKRLDFYADKLAVSVNYLNRCVSAVFKRSSKELILEVLIMHSQLLLSESTKSVADIAFELEFADPSYFSRIFKKNVGMSPSAYRNQFK</sequence>
<dbReference type="InterPro" id="IPR009057">
    <property type="entry name" value="Homeodomain-like_sf"/>
</dbReference>
<keyword evidence="6" id="KW-1185">Reference proteome</keyword>
<comment type="caution">
    <text evidence="5">The sequence shown here is derived from an EMBL/GenBank/DDBJ whole genome shotgun (WGS) entry which is preliminary data.</text>
</comment>
<dbReference type="GO" id="GO:0003700">
    <property type="term" value="F:DNA-binding transcription factor activity"/>
    <property type="evidence" value="ECO:0007669"/>
    <property type="project" value="InterPro"/>
</dbReference>
<dbReference type="EMBL" id="VNHX01000010">
    <property type="protein sequence ID" value="TYP95750.1"/>
    <property type="molecule type" value="Genomic_DNA"/>
</dbReference>
<evidence type="ECO:0000259" key="4">
    <source>
        <dbReference type="PROSITE" id="PS01124"/>
    </source>
</evidence>
<proteinExistence type="predicted"/>
<gene>
    <name evidence="5" type="ORF">BC792_11078</name>
</gene>
<keyword evidence="2" id="KW-0238">DNA-binding</keyword>
<dbReference type="GO" id="GO:0043565">
    <property type="term" value="F:sequence-specific DNA binding"/>
    <property type="evidence" value="ECO:0007669"/>
    <property type="project" value="InterPro"/>
</dbReference>
<protein>
    <submittedName>
        <fullName evidence="5">AraC family transcriptional regulator</fullName>
    </submittedName>
</protein>
<name>A0A5S5DIE5_9SPHI</name>
<evidence type="ECO:0000256" key="3">
    <source>
        <dbReference type="ARBA" id="ARBA00023163"/>
    </source>
</evidence>
<dbReference type="AlphaFoldDB" id="A0A5S5DIE5"/>
<dbReference type="PANTHER" id="PTHR43280">
    <property type="entry name" value="ARAC-FAMILY TRANSCRIPTIONAL REGULATOR"/>
    <property type="match status" value="1"/>
</dbReference>
<accession>A0A5S5DIE5</accession>
<evidence type="ECO:0000256" key="2">
    <source>
        <dbReference type="ARBA" id="ARBA00023125"/>
    </source>
</evidence>
<keyword evidence="3" id="KW-0804">Transcription</keyword>
<organism evidence="5 6">
    <name type="scientific">Sphingobacterium allocomposti</name>
    <dbReference type="NCBI Taxonomy" id="415956"/>
    <lineage>
        <taxon>Bacteria</taxon>
        <taxon>Pseudomonadati</taxon>
        <taxon>Bacteroidota</taxon>
        <taxon>Sphingobacteriia</taxon>
        <taxon>Sphingobacteriales</taxon>
        <taxon>Sphingobacteriaceae</taxon>
        <taxon>Sphingobacterium</taxon>
    </lineage>
</organism>
<evidence type="ECO:0000313" key="5">
    <source>
        <dbReference type="EMBL" id="TYP95750.1"/>
    </source>
</evidence>
<reference evidence="5 6" key="1">
    <citation type="submission" date="2019-07" db="EMBL/GenBank/DDBJ databases">
        <title>Genomic Encyclopedia of Archaeal and Bacterial Type Strains, Phase II (KMG-II): from individual species to whole genera.</title>
        <authorList>
            <person name="Goeker M."/>
        </authorList>
    </citation>
    <scope>NUCLEOTIDE SEQUENCE [LARGE SCALE GENOMIC DNA]</scope>
    <source>
        <strain evidence="5 6">DSM 18850</strain>
    </source>
</reference>
<dbReference type="PROSITE" id="PS01124">
    <property type="entry name" value="HTH_ARAC_FAMILY_2"/>
    <property type="match status" value="1"/>
</dbReference>
<dbReference type="Pfam" id="PF12833">
    <property type="entry name" value="HTH_18"/>
    <property type="match status" value="1"/>
</dbReference>
<evidence type="ECO:0000313" key="6">
    <source>
        <dbReference type="Proteomes" id="UP000325105"/>
    </source>
</evidence>
<evidence type="ECO:0000256" key="1">
    <source>
        <dbReference type="ARBA" id="ARBA00023015"/>
    </source>
</evidence>
<feature type="domain" description="HTH araC/xylS-type" evidence="4">
    <location>
        <begin position="192"/>
        <end position="290"/>
    </location>
</feature>
<dbReference type="InterPro" id="IPR020449">
    <property type="entry name" value="Tscrpt_reg_AraC-type_HTH"/>
</dbReference>
<dbReference type="Gene3D" id="1.10.10.60">
    <property type="entry name" value="Homeodomain-like"/>
    <property type="match status" value="1"/>
</dbReference>